<dbReference type="SMR" id="A0A210Q1J9"/>
<dbReference type="InterPro" id="IPR051869">
    <property type="entry name" value="STARD3"/>
</dbReference>
<feature type="transmembrane region" description="Helical" evidence="5">
    <location>
        <begin position="110"/>
        <end position="135"/>
    </location>
</feature>
<dbReference type="GO" id="GO:0140284">
    <property type="term" value="C:endoplasmic reticulum-endosome membrane contact site"/>
    <property type="evidence" value="ECO:0007669"/>
    <property type="project" value="TreeGrafter"/>
</dbReference>
<dbReference type="GO" id="GO:0005765">
    <property type="term" value="C:lysosomal membrane"/>
    <property type="evidence" value="ECO:0007669"/>
    <property type="project" value="TreeGrafter"/>
</dbReference>
<comment type="subcellular location">
    <subcellularLocation>
        <location evidence="1">Membrane</location>
        <topology evidence="1">Multi-pass membrane protein</topology>
    </subcellularLocation>
</comment>
<feature type="transmembrane region" description="Helical" evidence="5">
    <location>
        <begin position="142"/>
        <end position="163"/>
    </location>
</feature>
<feature type="transmembrane region" description="Helical" evidence="5">
    <location>
        <begin position="175"/>
        <end position="194"/>
    </location>
</feature>
<dbReference type="InterPro" id="IPR000799">
    <property type="entry name" value="StAR-like"/>
</dbReference>
<dbReference type="OrthoDB" id="74575at2759"/>
<dbReference type="GO" id="GO:0031902">
    <property type="term" value="C:late endosome membrane"/>
    <property type="evidence" value="ECO:0007669"/>
    <property type="project" value="TreeGrafter"/>
</dbReference>
<dbReference type="InterPro" id="IPR019498">
    <property type="entry name" value="MENTAL"/>
</dbReference>
<evidence type="ECO:0000313" key="10">
    <source>
        <dbReference type="Proteomes" id="UP000242188"/>
    </source>
</evidence>
<dbReference type="GO" id="GO:0005789">
    <property type="term" value="C:endoplasmic reticulum membrane"/>
    <property type="evidence" value="ECO:0007669"/>
    <property type="project" value="TreeGrafter"/>
</dbReference>
<feature type="region of interest" description="Disordered" evidence="4">
    <location>
        <begin position="239"/>
        <end position="269"/>
    </location>
</feature>
<evidence type="ECO:0000256" key="3">
    <source>
        <dbReference type="ARBA" id="ARBA00023136"/>
    </source>
</evidence>
<dbReference type="InterPro" id="IPR023393">
    <property type="entry name" value="START-like_dom_sf"/>
</dbReference>
<accession>A0A210Q1J9</accession>
<evidence type="ECO:0000313" key="9">
    <source>
        <dbReference type="EMBL" id="OWF42634.1"/>
    </source>
</evidence>
<gene>
    <name evidence="8" type="primary">star3</name>
    <name evidence="9" type="ORF">KP79_PYT04871</name>
</gene>
<organism evidence="9 10">
    <name type="scientific">Mizuhopecten yessoensis</name>
    <name type="common">Japanese scallop</name>
    <name type="synonym">Patinopecten yessoensis</name>
    <dbReference type="NCBI Taxonomy" id="6573"/>
    <lineage>
        <taxon>Eukaryota</taxon>
        <taxon>Metazoa</taxon>
        <taxon>Spiralia</taxon>
        <taxon>Lophotrochozoa</taxon>
        <taxon>Mollusca</taxon>
        <taxon>Bivalvia</taxon>
        <taxon>Autobranchia</taxon>
        <taxon>Pteriomorphia</taxon>
        <taxon>Pectinida</taxon>
        <taxon>Pectinoidea</taxon>
        <taxon>Pectinidae</taxon>
        <taxon>Mizuhopecten</taxon>
    </lineage>
</organism>
<reference evidence="8" key="2">
    <citation type="journal article" date="2018" name="J. Steroid Biochem. Mol. Biol.">
        <title>Molecular identification of steroidogenesis-related genes in scallops and their potential roles in gametogenesis.</title>
        <authorList>
            <person name="Thitiphuree T."/>
            <person name="Nagasawa K."/>
            <person name="Osada M."/>
        </authorList>
    </citation>
    <scope>NUCLEOTIDE SEQUENCE</scope>
</reference>
<evidence type="ECO:0000313" key="8">
    <source>
        <dbReference type="EMBL" id="AXY92157.1"/>
    </source>
</evidence>
<name>A0A210Q1J9_MIZYE</name>
<reference evidence="9 10" key="1">
    <citation type="journal article" date="2017" name="Nat. Ecol. Evol.">
        <title>Scallop genome provides insights into evolution of bilaterian karyotype and development.</title>
        <authorList>
            <person name="Wang S."/>
            <person name="Zhang J."/>
            <person name="Jiao W."/>
            <person name="Li J."/>
            <person name="Xun X."/>
            <person name="Sun Y."/>
            <person name="Guo X."/>
            <person name="Huan P."/>
            <person name="Dong B."/>
            <person name="Zhang L."/>
            <person name="Hu X."/>
            <person name="Sun X."/>
            <person name="Wang J."/>
            <person name="Zhao C."/>
            <person name="Wang Y."/>
            <person name="Wang D."/>
            <person name="Huang X."/>
            <person name="Wang R."/>
            <person name="Lv J."/>
            <person name="Li Y."/>
            <person name="Zhang Z."/>
            <person name="Liu B."/>
            <person name="Lu W."/>
            <person name="Hui Y."/>
            <person name="Liang J."/>
            <person name="Zhou Z."/>
            <person name="Hou R."/>
            <person name="Li X."/>
            <person name="Liu Y."/>
            <person name="Li H."/>
            <person name="Ning X."/>
            <person name="Lin Y."/>
            <person name="Zhao L."/>
            <person name="Xing Q."/>
            <person name="Dou J."/>
            <person name="Li Y."/>
            <person name="Mao J."/>
            <person name="Guo H."/>
            <person name="Dou H."/>
            <person name="Li T."/>
            <person name="Mu C."/>
            <person name="Jiang W."/>
            <person name="Fu Q."/>
            <person name="Fu X."/>
            <person name="Miao Y."/>
            <person name="Liu J."/>
            <person name="Yu Q."/>
            <person name="Li R."/>
            <person name="Liao H."/>
            <person name="Li X."/>
            <person name="Kong Y."/>
            <person name="Jiang Z."/>
            <person name="Chourrout D."/>
            <person name="Li R."/>
            <person name="Bao Z."/>
        </authorList>
    </citation>
    <scope>NUCLEOTIDE SEQUENCE [LARGE SCALE GENOMIC DNA]</scope>
    <source>
        <strain evidence="9 10">PY_sf001</strain>
    </source>
</reference>
<dbReference type="STRING" id="6573.A0A210Q1J9"/>
<feature type="domain" description="MENTAL" evidence="7">
    <location>
        <begin position="65"/>
        <end position="240"/>
    </location>
</feature>
<dbReference type="PROSITE" id="PS50848">
    <property type="entry name" value="START"/>
    <property type="match status" value="1"/>
</dbReference>
<evidence type="ECO:0000256" key="2">
    <source>
        <dbReference type="ARBA" id="ARBA00022692"/>
    </source>
</evidence>
<keyword evidence="5" id="KW-1133">Transmembrane helix</keyword>
<dbReference type="PRINTS" id="PR00978">
    <property type="entry name" value="STARPROTEIN"/>
</dbReference>
<dbReference type="GO" id="GO:0099044">
    <property type="term" value="P:vesicle tethering to endoplasmic reticulum"/>
    <property type="evidence" value="ECO:0007669"/>
    <property type="project" value="TreeGrafter"/>
</dbReference>
<evidence type="ECO:0000256" key="5">
    <source>
        <dbReference type="SAM" id="Phobius"/>
    </source>
</evidence>
<dbReference type="PROSITE" id="PS51439">
    <property type="entry name" value="MENTAL"/>
    <property type="match status" value="1"/>
</dbReference>
<dbReference type="PANTHER" id="PTHR46121">
    <property type="entry name" value="STEROIDOGENIC ACUTE REGULATORY PROTEIN-LIKE"/>
    <property type="match status" value="1"/>
</dbReference>
<dbReference type="Gene3D" id="3.30.530.20">
    <property type="match status" value="1"/>
</dbReference>
<dbReference type="GO" id="GO:0008289">
    <property type="term" value="F:lipid binding"/>
    <property type="evidence" value="ECO:0007669"/>
    <property type="project" value="InterPro"/>
</dbReference>
<dbReference type="SUPFAM" id="SSF55961">
    <property type="entry name" value="Bet v1-like"/>
    <property type="match status" value="1"/>
</dbReference>
<evidence type="ECO:0000259" key="6">
    <source>
        <dbReference type="PROSITE" id="PS50848"/>
    </source>
</evidence>
<dbReference type="EMBL" id="MH040336">
    <property type="protein sequence ID" value="AXY92157.1"/>
    <property type="molecule type" value="mRNA"/>
</dbReference>
<dbReference type="Pfam" id="PF01852">
    <property type="entry name" value="START"/>
    <property type="match status" value="1"/>
</dbReference>
<keyword evidence="2 5" id="KW-0812">Transmembrane</keyword>
<protein>
    <submittedName>
        <fullName evidence="9">StAR-related lipid transfer protein 3</fullName>
    </submittedName>
</protein>
<dbReference type="EMBL" id="NEDP02005240">
    <property type="protein sequence ID" value="OWF42634.1"/>
    <property type="molecule type" value="Genomic_DNA"/>
</dbReference>
<evidence type="ECO:0000256" key="1">
    <source>
        <dbReference type="ARBA" id="ARBA00004141"/>
    </source>
</evidence>
<dbReference type="PANTHER" id="PTHR46121:SF4">
    <property type="entry name" value="STEROIDOGENIC ACUTE REGULATORY PROTEIN-LIKE"/>
    <property type="match status" value="1"/>
</dbReference>
<evidence type="ECO:0000256" key="4">
    <source>
        <dbReference type="SAM" id="MobiDB-lite"/>
    </source>
</evidence>
<dbReference type="InterPro" id="IPR002913">
    <property type="entry name" value="START_lipid-bd_dom"/>
</dbReference>
<proteinExistence type="evidence at transcript level"/>
<feature type="domain" description="START" evidence="6">
    <location>
        <begin position="288"/>
        <end position="477"/>
    </location>
</feature>
<dbReference type="Pfam" id="PF10457">
    <property type="entry name" value="MENTAL"/>
    <property type="match status" value="1"/>
</dbReference>
<dbReference type="SMART" id="SM00234">
    <property type="entry name" value="START"/>
    <property type="match status" value="1"/>
</dbReference>
<keyword evidence="3 5" id="KW-0472">Membrane</keyword>
<sequence>MSINTNEADMVRTSTNRGHASKTAAQAIYGSLSSSSSVSAANGSVGHIGRTDNRMCGWFPDSGKMSPVRRTFCLFVTFDLILTFILWVIYTQLIGDSSVWEAFTKQLAGFTIYSSLFDTVMLAAMRFSFLLLGYALFRLDHWWVIALTTFLTCGYLLAKSFLFDFKENNNNPLSYVVLIISFVLAWAETWFLDFKVIPVEKKHRDRVNRDHHYASERSRLIGDSEQGVMSGEDNEYYSPLVTPDGSDDEGEHRGGFQTPRRGHSRQEQDFVKQARETMDITLEMLNLEDGWKYQAGNDLEQGVVHSMFFKQYNRKVFRLQAIMNLEPKRIWEELAYGTNSSPQWNPTLTECRTLETIDDNTEISYSIAAEAAGGLVTSRDFVNVRCWGVRDGVFLSCASGTTYPDMPPQKKYVRGENGPGGLILKAMKDDPNKCELTWFLNSSLKGWIPQSAVEQGLSGFLLDYLKYLSQRLEEIRNQEGS</sequence>
<evidence type="ECO:0000259" key="7">
    <source>
        <dbReference type="PROSITE" id="PS51439"/>
    </source>
</evidence>
<keyword evidence="10" id="KW-1185">Reference proteome</keyword>
<dbReference type="AlphaFoldDB" id="A0A210Q1J9"/>
<dbReference type="Proteomes" id="UP000242188">
    <property type="component" value="Unassembled WGS sequence"/>
</dbReference>
<feature type="transmembrane region" description="Helical" evidence="5">
    <location>
        <begin position="72"/>
        <end position="90"/>
    </location>
</feature>